<dbReference type="Proteomes" id="UP000636800">
    <property type="component" value="Unassembled WGS sequence"/>
</dbReference>
<comment type="caution">
    <text evidence="1">The sequence shown here is derived from an EMBL/GenBank/DDBJ whole genome shotgun (WGS) entry which is preliminary data.</text>
</comment>
<name>A0A835PCY6_VANPL</name>
<gene>
    <name evidence="2" type="ORF">HPP92_027918</name>
    <name evidence="1" type="ORF">HPP92_027955</name>
</gene>
<proteinExistence type="predicted"/>
<dbReference type="Proteomes" id="UP000639772">
    <property type="component" value="Unassembled WGS sequence"/>
</dbReference>
<accession>A0A835PCY6</accession>
<dbReference type="EMBL" id="JADCNM010000340">
    <property type="protein sequence ID" value="KAG0448182.1"/>
    <property type="molecule type" value="Genomic_DNA"/>
</dbReference>
<evidence type="ECO:0000313" key="1">
    <source>
        <dbReference type="EMBL" id="KAG0448182.1"/>
    </source>
</evidence>
<dbReference type="AlphaFoldDB" id="A0A835PCY6"/>
<reference evidence="3 4" key="1">
    <citation type="journal article" date="2020" name="Nat. Food">
        <title>A phased Vanilla planifolia genome enables genetic improvement of flavour and production.</title>
        <authorList>
            <person name="Hasing T."/>
            <person name="Tang H."/>
            <person name="Brym M."/>
            <person name="Khazi F."/>
            <person name="Huang T."/>
            <person name="Chambers A.H."/>
        </authorList>
    </citation>
    <scope>NUCLEOTIDE SEQUENCE [LARGE SCALE GENOMIC DNA]</scope>
    <source>
        <tissue evidence="1">Leaf</tissue>
    </source>
</reference>
<organism evidence="1 4">
    <name type="scientific">Vanilla planifolia</name>
    <name type="common">Vanilla</name>
    <dbReference type="NCBI Taxonomy" id="51239"/>
    <lineage>
        <taxon>Eukaryota</taxon>
        <taxon>Viridiplantae</taxon>
        <taxon>Streptophyta</taxon>
        <taxon>Embryophyta</taxon>
        <taxon>Tracheophyta</taxon>
        <taxon>Spermatophyta</taxon>
        <taxon>Magnoliopsida</taxon>
        <taxon>Liliopsida</taxon>
        <taxon>Asparagales</taxon>
        <taxon>Orchidaceae</taxon>
        <taxon>Vanilloideae</taxon>
        <taxon>Vanilleae</taxon>
        <taxon>Vanilla</taxon>
    </lineage>
</organism>
<keyword evidence="3" id="KW-1185">Reference proteome</keyword>
<sequence>RRPSGRDSERGFGLASFNPGLVRGGSVANGAAGYGRGRWRSPAAGGVFSQLFWLLESV</sequence>
<evidence type="ECO:0000313" key="2">
    <source>
        <dbReference type="EMBL" id="KAG0448299.1"/>
    </source>
</evidence>
<evidence type="ECO:0000313" key="4">
    <source>
        <dbReference type="Proteomes" id="UP000639772"/>
    </source>
</evidence>
<evidence type="ECO:0000313" key="3">
    <source>
        <dbReference type="Proteomes" id="UP000636800"/>
    </source>
</evidence>
<dbReference type="EMBL" id="JADCNL010000339">
    <property type="protein sequence ID" value="KAG0448299.1"/>
    <property type="molecule type" value="Genomic_DNA"/>
</dbReference>
<feature type="non-terminal residue" evidence="1">
    <location>
        <position position="1"/>
    </location>
</feature>
<protein>
    <submittedName>
        <fullName evidence="1">Uncharacterized protein</fullName>
    </submittedName>
</protein>